<comment type="catalytic activity">
    <reaction evidence="8 9">
        <text>tRNA(Tyr) + L-tyrosine + ATP = L-tyrosyl-tRNA(Tyr) + AMP + diphosphate + H(+)</text>
        <dbReference type="Rhea" id="RHEA:10220"/>
        <dbReference type="Rhea" id="RHEA-COMP:9706"/>
        <dbReference type="Rhea" id="RHEA-COMP:9707"/>
        <dbReference type="ChEBI" id="CHEBI:15378"/>
        <dbReference type="ChEBI" id="CHEBI:30616"/>
        <dbReference type="ChEBI" id="CHEBI:33019"/>
        <dbReference type="ChEBI" id="CHEBI:58315"/>
        <dbReference type="ChEBI" id="CHEBI:78442"/>
        <dbReference type="ChEBI" id="CHEBI:78536"/>
        <dbReference type="ChEBI" id="CHEBI:456215"/>
        <dbReference type="EC" id="6.1.1.1"/>
    </reaction>
</comment>
<dbReference type="AlphaFoldDB" id="A0AAD7ES28"/>
<dbReference type="InterPro" id="IPR024088">
    <property type="entry name" value="Tyr-tRNA-ligase_bac-type"/>
</dbReference>
<keyword evidence="4 9" id="KW-0067">ATP-binding</keyword>
<dbReference type="HAMAP" id="MF_02006">
    <property type="entry name" value="Tyr_tRNA_synth_type1"/>
    <property type="match status" value="1"/>
</dbReference>
<gene>
    <name evidence="10" type="ORF">DFH08DRAFT_700322</name>
</gene>
<accession>A0AAD7ES28</accession>
<dbReference type="PANTHER" id="PTHR11766">
    <property type="entry name" value="TYROSYL-TRNA SYNTHETASE"/>
    <property type="match status" value="1"/>
</dbReference>
<keyword evidence="2 9" id="KW-0436">Ligase</keyword>
<dbReference type="PRINTS" id="PR01040">
    <property type="entry name" value="TRNASYNTHTYR"/>
</dbReference>
<proteinExistence type="inferred from homology"/>
<dbReference type="InterPro" id="IPR036986">
    <property type="entry name" value="S4_RNA-bd_sf"/>
</dbReference>
<dbReference type="SUPFAM" id="SSF52374">
    <property type="entry name" value="Nucleotidylyl transferase"/>
    <property type="match status" value="1"/>
</dbReference>
<dbReference type="InterPro" id="IPR014729">
    <property type="entry name" value="Rossmann-like_a/b/a_fold"/>
</dbReference>
<keyword evidence="11" id="KW-1185">Reference proteome</keyword>
<dbReference type="GO" id="GO:0005524">
    <property type="term" value="F:ATP binding"/>
    <property type="evidence" value="ECO:0007669"/>
    <property type="project" value="UniProtKB-KW"/>
</dbReference>
<dbReference type="Gene3D" id="3.40.50.620">
    <property type="entry name" value="HUPs"/>
    <property type="match status" value="1"/>
</dbReference>
<dbReference type="GO" id="GO:0006437">
    <property type="term" value="P:tyrosyl-tRNA aminoacylation"/>
    <property type="evidence" value="ECO:0007669"/>
    <property type="project" value="InterPro"/>
</dbReference>
<dbReference type="InterPro" id="IPR024107">
    <property type="entry name" value="Tyr-tRNA-ligase_bac_1"/>
</dbReference>
<dbReference type="SUPFAM" id="SSF55174">
    <property type="entry name" value="Alpha-L RNA-binding motif"/>
    <property type="match status" value="1"/>
</dbReference>
<dbReference type="Gene3D" id="3.10.290.10">
    <property type="entry name" value="RNA-binding S4 domain"/>
    <property type="match status" value="1"/>
</dbReference>
<dbReference type="GO" id="GO:0005739">
    <property type="term" value="C:mitochondrion"/>
    <property type="evidence" value="ECO:0007669"/>
    <property type="project" value="TreeGrafter"/>
</dbReference>
<protein>
    <recommendedName>
        <fullName evidence="1 9">Tyrosine--tRNA ligase</fullName>
        <ecNumber evidence="1 9">6.1.1.1</ecNumber>
    </recommendedName>
    <alternativeName>
        <fullName evidence="7 9">Tyrosyl-tRNA synthetase</fullName>
    </alternativeName>
</protein>
<dbReference type="Proteomes" id="UP001218218">
    <property type="component" value="Unassembled WGS sequence"/>
</dbReference>
<dbReference type="PANTHER" id="PTHR11766:SF0">
    <property type="entry name" value="TYROSINE--TRNA LIGASE, MITOCHONDRIAL"/>
    <property type="match status" value="1"/>
</dbReference>
<dbReference type="EMBL" id="JARIHO010000020">
    <property type="protein sequence ID" value="KAJ7346663.1"/>
    <property type="molecule type" value="Genomic_DNA"/>
</dbReference>
<dbReference type="Pfam" id="PF00579">
    <property type="entry name" value="tRNA-synt_1b"/>
    <property type="match status" value="1"/>
</dbReference>
<comment type="similarity">
    <text evidence="9">Belongs to the class-I aminoacyl-tRNA synthetase family.</text>
</comment>
<evidence type="ECO:0000256" key="2">
    <source>
        <dbReference type="ARBA" id="ARBA00022598"/>
    </source>
</evidence>
<dbReference type="InterPro" id="IPR002305">
    <property type="entry name" value="aa-tRNA-synth_Ic"/>
</dbReference>
<sequence>MLTSLLRSSRRLPHASLRRFATTTGTAAEPPSGPVGLLDDLSYRGYVQDVTDPRFLHDALESKPQVVYLGIDPTARSLHVGHLLPLMCLLHFHVRGHHVIPLIGGATGLIGDPAGRTTERELANKETTSGNTVALVNSVELFFKRALVYADDRILLAADRMIDIRAKNNIAWHRDMTIMDFLRTVGRHSRINTMLNKDSVRTRLQSNAGMSFTEFTYQLLQAYDFYHLHKHFKCSLQVGGSDQWGNILAGISLIDRIERSEAHAPNDLESTAPSNAPPRAYGLTTPLLTTATGVKFGKTAGNAVWLDPQLTSVFNFYQYFVRTSDAEVESYLKLFTLLSWKEINETMESHRLQPEQRIAQRRLASELTELIHLKSGRVNAETMTKIMFETELAQVTAADVLTAFAGDRCVHMVDPEELTTVPVVRLAVKYGLAPSASAARVLVLSRGLYYNNRPVPEIQFTLRQMHLLNEELVILKAGKDKIAVLVAKKPEAN</sequence>
<evidence type="ECO:0000256" key="3">
    <source>
        <dbReference type="ARBA" id="ARBA00022741"/>
    </source>
</evidence>
<dbReference type="NCBIfam" id="TIGR00234">
    <property type="entry name" value="tyrS"/>
    <property type="match status" value="1"/>
</dbReference>
<dbReference type="GO" id="GO:0004831">
    <property type="term" value="F:tyrosine-tRNA ligase activity"/>
    <property type="evidence" value="ECO:0007669"/>
    <property type="project" value="UniProtKB-EC"/>
</dbReference>
<evidence type="ECO:0000256" key="1">
    <source>
        <dbReference type="ARBA" id="ARBA00013160"/>
    </source>
</evidence>
<dbReference type="InterPro" id="IPR002307">
    <property type="entry name" value="Tyr-tRNA-ligase"/>
</dbReference>
<reference evidence="10" key="1">
    <citation type="submission" date="2023-03" db="EMBL/GenBank/DDBJ databases">
        <title>Massive genome expansion in bonnet fungi (Mycena s.s.) driven by repeated elements and novel gene families across ecological guilds.</title>
        <authorList>
            <consortium name="Lawrence Berkeley National Laboratory"/>
            <person name="Harder C.B."/>
            <person name="Miyauchi S."/>
            <person name="Viragh M."/>
            <person name="Kuo A."/>
            <person name="Thoen E."/>
            <person name="Andreopoulos B."/>
            <person name="Lu D."/>
            <person name="Skrede I."/>
            <person name="Drula E."/>
            <person name="Henrissat B."/>
            <person name="Morin E."/>
            <person name="Kohler A."/>
            <person name="Barry K."/>
            <person name="LaButti K."/>
            <person name="Morin E."/>
            <person name="Salamov A."/>
            <person name="Lipzen A."/>
            <person name="Mereny Z."/>
            <person name="Hegedus B."/>
            <person name="Baldrian P."/>
            <person name="Stursova M."/>
            <person name="Weitz H."/>
            <person name="Taylor A."/>
            <person name="Grigoriev I.V."/>
            <person name="Nagy L.G."/>
            <person name="Martin F."/>
            <person name="Kauserud H."/>
        </authorList>
    </citation>
    <scope>NUCLEOTIDE SEQUENCE</scope>
    <source>
        <strain evidence="10">CBHHK002</strain>
    </source>
</reference>
<dbReference type="FunFam" id="1.10.240.10:FF:000001">
    <property type="entry name" value="Tyrosine--tRNA ligase"/>
    <property type="match status" value="1"/>
</dbReference>
<organism evidence="10 11">
    <name type="scientific">Mycena albidolilacea</name>
    <dbReference type="NCBI Taxonomy" id="1033008"/>
    <lineage>
        <taxon>Eukaryota</taxon>
        <taxon>Fungi</taxon>
        <taxon>Dikarya</taxon>
        <taxon>Basidiomycota</taxon>
        <taxon>Agaricomycotina</taxon>
        <taxon>Agaricomycetes</taxon>
        <taxon>Agaricomycetidae</taxon>
        <taxon>Agaricales</taxon>
        <taxon>Marasmiineae</taxon>
        <taxon>Mycenaceae</taxon>
        <taxon>Mycena</taxon>
    </lineage>
</organism>
<evidence type="ECO:0000256" key="8">
    <source>
        <dbReference type="ARBA" id="ARBA00048248"/>
    </source>
</evidence>
<evidence type="ECO:0000256" key="9">
    <source>
        <dbReference type="RuleBase" id="RU361234"/>
    </source>
</evidence>
<evidence type="ECO:0000256" key="4">
    <source>
        <dbReference type="ARBA" id="ARBA00022840"/>
    </source>
</evidence>
<comment type="caution">
    <text evidence="10">The sequence shown here is derived from an EMBL/GenBank/DDBJ whole genome shotgun (WGS) entry which is preliminary data.</text>
</comment>
<evidence type="ECO:0000256" key="5">
    <source>
        <dbReference type="ARBA" id="ARBA00022917"/>
    </source>
</evidence>
<evidence type="ECO:0000256" key="7">
    <source>
        <dbReference type="ARBA" id="ARBA00033323"/>
    </source>
</evidence>
<dbReference type="Gene3D" id="1.10.240.10">
    <property type="entry name" value="Tyrosyl-Transfer RNA Synthetase"/>
    <property type="match status" value="1"/>
</dbReference>
<dbReference type="GO" id="GO:0003723">
    <property type="term" value="F:RNA binding"/>
    <property type="evidence" value="ECO:0007669"/>
    <property type="project" value="InterPro"/>
</dbReference>
<evidence type="ECO:0000313" key="10">
    <source>
        <dbReference type="EMBL" id="KAJ7346663.1"/>
    </source>
</evidence>
<keyword evidence="3 9" id="KW-0547">Nucleotide-binding</keyword>
<keyword evidence="6 9" id="KW-0030">Aminoacyl-tRNA synthetase</keyword>
<evidence type="ECO:0000313" key="11">
    <source>
        <dbReference type="Proteomes" id="UP001218218"/>
    </source>
</evidence>
<dbReference type="EC" id="6.1.1.1" evidence="1 9"/>
<evidence type="ECO:0000256" key="6">
    <source>
        <dbReference type="ARBA" id="ARBA00023146"/>
    </source>
</evidence>
<name>A0AAD7ES28_9AGAR</name>
<dbReference type="GO" id="GO:0005829">
    <property type="term" value="C:cytosol"/>
    <property type="evidence" value="ECO:0007669"/>
    <property type="project" value="TreeGrafter"/>
</dbReference>
<dbReference type="CDD" id="cd00805">
    <property type="entry name" value="TyrRS_core"/>
    <property type="match status" value="1"/>
</dbReference>
<keyword evidence="5 9" id="KW-0648">Protein biosynthesis</keyword>